<feature type="transmembrane region" description="Helical" evidence="10">
    <location>
        <begin position="375"/>
        <end position="394"/>
    </location>
</feature>
<evidence type="ECO:0000313" key="12">
    <source>
        <dbReference type="EMBL" id="AAW77167.1"/>
    </source>
</evidence>
<keyword evidence="13" id="KW-1185">Reference proteome</keyword>
<evidence type="ECO:0000256" key="1">
    <source>
        <dbReference type="ARBA" id="ARBA00004651"/>
    </source>
</evidence>
<organism evidence="12 13">
    <name type="scientific">Xanthomonas oryzae pv. oryzae (strain KACC10331 / KXO85)</name>
    <dbReference type="NCBI Taxonomy" id="291331"/>
    <lineage>
        <taxon>Bacteria</taxon>
        <taxon>Pseudomonadati</taxon>
        <taxon>Pseudomonadota</taxon>
        <taxon>Gammaproteobacteria</taxon>
        <taxon>Lysobacterales</taxon>
        <taxon>Lysobacteraceae</taxon>
        <taxon>Xanthomonas</taxon>
    </lineage>
</organism>
<dbReference type="GO" id="GO:0043708">
    <property type="term" value="P:cell adhesion involved in biofilm formation"/>
    <property type="evidence" value="ECO:0007669"/>
    <property type="project" value="InterPro"/>
</dbReference>
<keyword evidence="3 10" id="KW-1003">Cell membrane</keyword>
<feature type="compositionally biased region" description="Polar residues" evidence="11">
    <location>
        <begin position="1"/>
        <end position="11"/>
    </location>
</feature>
<reference evidence="12 13" key="1">
    <citation type="journal article" date="2005" name="Nucleic Acids Res.">
        <title>The genome sequence of Xanthomonas oryzae pathovar oryzae KACC10331, the bacterial blight pathogen of rice.</title>
        <authorList>
            <person name="Lee B.M."/>
            <person name="Park Y.J."/>
            <person name="Park D.S."/>
            <person name="Kang H.W."/>
            <person name="Kim J.G."/>
            <person name="Song E.S."/>
            <person name="Park I.C."/>
            <person name="Yoon U.H."/>
            <person name="Hahn J.H."/>
            <person name="Koo B.S."/>
            <person name="Lee G.B."/>
            <person name="Kim H."/>
            <person name="Park H.S."/>
            <person name="Yoon K.O."/>
            <person name="Kim J.H."/>
            <person name="Jung C.H."/>
            <person name="Koh N.H."/>
            <person name="Seo J.S."/>
            <person name="Go S.J."/>
        </authorList>
    </citation>
    <scope>NUCLEOTIDE SEQUENCE [LARGE SCALE GENOMIC DNA]</scope>
    <source>
        <strain evidence="13">KACC10331 / KXO85</strain>
    </source>
</reference>
<dbReference type="Pfam" id="PF13641">
    <property type="entry name" value="Glyco_tranf_2_3"/>
    <property type="match status" value="1"/>
</dbReference>
<name>Q5GVV5_XANOR</name>
<dbReference type="EC" id="2.4.1.-" evidence="10"/>
<keyword evidence="4 10" id="KW-0328">Glycosyltransferase</keyword>
<evidence type="ECO:0000256" key="3">
    <source>
        <dbReference type="ARBA" id="ARBA00022475"/>
    </source>
</evidence>
<dbReference type="KEGG" id="xoo:XOO3913"/>
<dbReference type="InterPro" id="IPR029044">
    <property type="entry name" value="Nucleotide-diphossugar_trans"/>
</dbReference>
<evidence type="ECO:0000256" key="4">
    <source>
        <dbReference type="ARBA" id="ARBA00022676"/>
    </source>
</evidence>
<feature type="compositionally biased region" description="Basic residues" evidence="11">
    <location>
        <begin position="12"/>
        <end position="23"/>
    </location>
</feature>
<dbReference type="InterPro" id="IPR023853">
    <property type="entry name" value="PGA_PgaC/IcaA"/>
</dbReference>
<evidence type="ECO:0000256" key="8">
    <source>
        <dbReference type="ARBA" id="ARBA00023136"/>
    </source>
</evidence>
<evidence type="ECO:0000256" key="10">
    <source>
        <dbReference type="RuleBase" id="RU364028"/>
    </source>
</evidence>
<dbReference type="PANTHER" id="PTHR43630">
    <property type="entry name" value="POLY-BETA-1,6-N-ACETYL-D-GLUCOSAMINE SYNTHASE"/>
    <property type="match status" value="1"/>
</dbReference>
<dbReference type="CDD" id="cd06423">
    <property type="entry name" value="CESA_like"/>
    <property type="match status" value="1"/>
</dbReference>
<sequence>MRGIRMTSSATGRRRRTHERRCPRATSLTRTSDMDTSAWLYGLFQFAFFYPIMMAFFWISGGLYYFLRRERKSRPRNDPPPMGHYPSASLLIPCHNESDNLDDTIGNALAQRYPDFEVIAINDGSRDDTGARLDILAARHPRLRVIHLDRNLGKANALRMGALAARSEYLICIDGDAMLEEFAMHWMVWHLSSSPRVGAVTGNPRIRNRSTLLGRLQVAEFSSIIGMIKRAQRVYGRIFTVSGVIAGFRRTALHRIGYWADDMMTEDIDISWRLQLDHWDIRYEPNALCFILMPETLKGLWRQRLRWAQGGVEVLLRHGRSLFSWRKRRMWGVLLEYILSVLWAYSIVLIAVLWAPRQFFALPTAVSIHGLLPQWHGAAMVLVCLLQFASSLIIDRRYEKGIGRNYFWVIWYPIAYWLLSLCTTVVALPKTLLTRRGKRAIWVSPDRGIR</sequence>
<comment type="similarity">
    <text evidence="2 10">Belongs to the glycosyltransferase 2 family.</text>
</comment>
<dbReference type="EMBL" id="AE013598">
    <property type="protein sequence ID" value="AAW77167.1"/>
    <property type="molecule type" value="Genomic_DNA"/>
</dbReference>
<dbReference type="SUPFAM" id="SSF53448">
    <property type="entry name" value="Nucleotide-diphospho-sugar transferases"/>
    <property type="match status" value="1"/>
</dbReference>
<keyword evidence="7 10" id="KW-1133">Transmembrane helix</keyword>
<evidence type="ECO:0000256" key="5">
    <source>
        <dbReference type="ARBA" id="ARBA00022679"/>
    </source>
</evidence>
<evidence type="ECO:0000256" key="7">
    <source>
        <dbReference type="ARBA" id="ARBA00022989"/>
    </source>
</evidence>
<dbReference type="AlphaFoldDB" id="Q5GVV5"/>
<protein>
    <recommendedName>
        <fullName evidence="9 10">Poly-beta-1,6-N-acetyl-D-glucosamine synthase</fullName>
        <shortName evidence="10">Poly-beta-1,6-GlcNAc synthase</shortName>
        <ecNumber evidence="10">2.4.1.-</ecNumber>
    </recommendedName>
</protein>
<evidence type="ECO:0000256" key="2">
    <source>
        <dbReference type="ARBA" id="ARBA00006739"/>
    </source>
</evidence>
<dbReference type="HOGENOM" id="CLU_023978_0_1_6"/>
<keyword evidence="6 10" id="KW-0812">Transmembrane</keyword>
<evidence type="ECO:0000313" key="13">
    <source>
        <dbReference type="Proteomes" id="UP000006735"/>
    </source>
</evidence>
<feature type="region of interest" description="Disordered" evidence="11">
    <location>
        <begin position="1"/>
        <end position="28"/>
    </location>
</feature>
<feature type="transmembrane region" description="Helical" evidence="10">
    <location>
        <begin position="38"/>
        <end position="67"/>
    </location>
</feature>
<evidence type="ECO:0000256" key="6">
    <source>
        <dbReference type="ARBA" id="ARBA00022692"/>
    </source>
</evidence>
<feature type="transmembrane region" description="Helical" evidence="10">
    <location>
        <begin position="334"/>
        <end position="355"/>
    </location>
</feature>
<dbReference type="PANTHER" id="PTHR43630:SF1">
    <property type="entry name" value="POLY-BETA-1,6-N-ACETYL-D-GLUCOSAMINE SYNTHASE"/>
    <property type="match status" value="1"/>
</dbReference>
<dbReference type="GO" id="GO:0008375">
    <property type="term" value="F:acetylglucosaminyltransferase activity"/>
    <property type="evidence" value="ECO:0007669"/>
    <property type="project" value="UniProtKB-UniRule"/>
</dbReference>
<feature type="transmembrane region" description="Helical" evidence="10">
    <location>
        <begin position="406"/>
        <end position="428"/>
    </location>
</feature>
<evidence type="ECO:0000256" key="11">
    <source>
        <dbReference type="SAM" id="MobiDB-lite"/>
    </source>
</evidence>
<proteinExistence type="inferred from homology"/>
<comment type="subcellular location">
    <subcellularLocation>
        <location evidence="1 10">Cell membrane</location>
        <topology evidence="1 10">Multi-pass membrane protein</topology>
    </subcellularLocation>
</comment>
<dbReference type="Gene3D" id="3.90.550.10">
    <property type="entry name" value="Spore Coat Polysaccharide Biosynthesis Protein SpsA, Chain A"/>
    <property type="match status" value="1"/>
</dbReference>
<dbReference type="Proteomes" id="UP000006735">
    <property type="component" value="Chromosome"/>
</dbReference>
<accession>Q5GVV5</accession>
<gene>
    <name evidence="12" type="primary">hmsR</name>
    <name evidence="12" type="ordered locus">XOO3913</name>
</gene>
<dbReference type="GO" id="GO:0005886">
    <property type="term" value="C:plasma membrane"/>
    <property type="evidence" value="ECO:0007669"/>
    <property type="project" value="UniProtKB-SubCell"/>
</dbReference>
<keyword evidence="8 10" id="KW-0472">Membrane</keyword>
<evidence type="ECO:0000256" key="9">
    <source>
        <dbReference type="NCBIfam" id="TIGR03937"/>
    </source>
</evidence>
<keyword evidence="5 10" id="KW-0808">Transferase</keyword>
<dbReference type="NCBIfam" id="TIGR03937">
    <property type="entry name" value="PgaC_IcaA"/>
    <property type="match status" value="1"/>
</dbReference>
<dbReference type="STRING" id="291331.XOO3913"/>